<dbReference type="EMBL" id="JOTM01000069">
    <property type="protein sequence ID" value="KEK21678.1"/>
    <property type="molecule type" value="Genomic_DNA"/>
</dbReference>
<keyword evidence="3" id="KW-1185">Reference proteome</keyword>
<proteinExistence type="predicted"/>
<feature type="transmembrane region" description="Helical" evidence="1">
    <location>
        <begin position="25"/>
        <end position="47"/>
    </location>
</feature>
<dbReference type="OrthoDB" id="2428514at2"/>
<dbReference type="eggNOG" id="ENOG5033FB3">
    <property type="taxonomic scope" value="Bacteria"/>
</dbReference>
<protein>
    <recommendedName>
        <fullName evidence="4">DUF3899 domain-containing protein</fullName>
    </recommendedName>
</protein>
<evidence type="ECO:0000313" key="2">
    <source>
        <dbReference type="EMBL" id="KEK21678.1"/>
    </source>
</evidence>
<dbReference type="STRING" id="574375.AZF08_27335"/>
<feature type="transmembrane region" description="Helical" evidence="1">
    <location>
        <begin position="82"/>
        <end position="102"/>
    </location>
</feature>
<keyword evidence="1" id="KW-1133">Transmembrane helix</keyword>
<name>A0A073KH74_9BACI</name>
<dbReference type="Proteomes" id="UP000027778">
    <property type="component" value="Unassembled WGS sequence"/>
</dbReference>
<evidence type="ECO:0008006" key="4">
    <source>
        <dbReference type="Google" id="ProtNLM"/>
    </source>
</evidence>
<keyword evidence="1" id="KW-0812">Transmembrane</keyword>
<gene>
    <name evidence="2" type="ORF">BAGA_26600</name>
</gene>
<evidence type="ECO:0000256" key="1">
    <source>
        <dbReference type="SAM" id="Phobius"/>
    </source>
</evidence>
<dbReference type="AlphaFoldDB" id="A0A073KH74"/>
<dbReference type="RefSeq" id="WP_033678977.1">
    <property type="nucleotide sequence ID" value="NZ_JOTM01000069.1"/>
</dbReference>
<organism evidence="2 3">
    <name type="scientific">Bacillus gaemokensis</name>
    <dbReference type="NCBI Taxonomy" id="574375"/>
    <lineage>
        <taxon>Bacteria</taxon>
        <taxon>Bacillati</taxon>
        <taxon>Bacillota</taxon>
        <taxon>Bacilli</taxon>
        <taxon>Bacillales</taxon>
        <taxon>Bacillaceae</taxon>
        <taxon>Bacillus</taxon>
        <taxon>Bacillus cereus group</taxon>
    </lineage>
</organism>
<sequence>MKKVLGVLATLIIEGVIVYKLAEFIGWNFIDITFFIGICFTLITGFFSSKGGFSSNSVRLQLQAQTGIKIEEEKFKLNMNPVFIGSITYTVASLLFVVIGYWKYFI</sequence>
<accession>A0A073KH74</accession>
<evidence type="ECO:0000313" key="3">
    <source>
        <dbReference type="Proteomes" id="UP000027778"/>
    </source>
</evidence>
<keyword evidence="1" id="KW-0472">Membrane</keyword>
<reference evidence="2 3" key="1">
    <citation type="submission" date="2014-06" db="EMBL/GenBank/DDBJ databases">
        <title>Draft genome sequence of Bacillus gaemokensis JCM 15801 (MCCC 1A00707).</title>
        <authorList>
            <person name="Lai Q."/>
            <person name="Liu Y."/>
            <person name="Shao Z."/>
        </authorList>
    </citation>
    <scope>NUCLEOTIDE SEQUENCE [LARGE SCALE GENOMIC DNA]</scope>
    <source>
        <strain evidence="2 3">JCM 15801</strain>
    </source>
</reference>
<comment type="caution">
    <text evidence="2">The sequence shown here is derived from an EMBL/GenBank/DDBJ whole genome shotgun (WGS) entry which is preliminary data.</text>
</comment>